<evidence type="ECO:0000256" key="1">
    <source>
        <dbReference type="SAM" id="Phobius"/>
    </source>
</evidence>
<dbReference type="EMBL" id="JQ821357">
    <property type="protein sequence ID" value="AFM72794.1"/>
    <property type="molecule type" value="Genomic_DNA"/>
</dbReference>
<gene>
    <name evidence="2" type="primary">traL</name>
    <name evidence="2" type="ORF">pAF22_p19</name>
</gene>
<evidence type="ECO:0000313" key="2">
    <source>
        <dbReference type="EMBL" id="AFM72794.1"/>
    </source>
</evidence>
<keyword evidence="1" id="KW-0472">Membrane</keyword>
<feature type="transmembrane region" description="Helical" evidence="1">
    <location>
        <begin position="263"/>
        <end position="279"/>
    </location>
</feature>
<feature type="transmembrane region" description="Helical" evidence="1">
    <location>
        <begin position="175"/>
        <end position="196"/>
    </location>
</feature>
<reference evidence="2" key="1">
    <citation type="journal article" date="2012" name="J. Dairy Sci.">
        <title>Novel conjugative plasmids from the natural isolate Lactococcus lactis subspecies cremoris DPC3758: A repository of genes for the potential improvement of dairy starters.</title>
        <authorList>
            <person name="Fallico V."/>
            <person name="Ross R.P."/>
            <person name="Fitzgerald G.F."/>
            <person name="McAuliffe O."/>
        </authorList>
    </citation>
    <scope>NUCLEOTIDE SEQUENCE</scope>
    <source>
        <strain evidence="2">DPC3758</strain>
        <plasmid evidence="2">pAF22</plasmid>
    </source>
</reference>
<keyword evidence="2" id="KW-0614">Plasmid</keyword>
<dbReference type="AlphaFoldDB" id="I6TH74"/>
<keyword evidence="1" id="KW-0812">Transmembrane</keyword>
<dbReference type="RefSeq" id="WP_015062900.1">
    <property type="nucleotide sequence ID" value="NC_019351.1"/>
</dbReference>
<accession>I6TH74</accession>
<proteinExistence type="predicted"/>
<keyword evidence="1" id="KW-1133">Transmembrane helix</keyword>
<dbReference type="InterPro" id="IPR046084">
    <property type="entry name" value="TrbL_4"/>
</dbReference>
<dbReference type="Pfam" id="PF19597">
    <property type="entry name" value="TrbL_4"/>
    <property type="match status" value="1"/>
</dbReference>
<name>I6TH74_LACLC</name>
<organism evidence="2">
    <name type="scientific">Lactococcus lactis subsp. cremoris</name>
    <name type="common">Streptococcus cremoris</name>
    <dbReference type="NCBI Taxonomy" id="1359"/>
    <lineage>
        <taxon>Bacteria</taxon>
        <taxon>Bacillati</taxon>
        <taxon>Bacillota</taxon>
        <taxon>Bacilli</taxon>
        <taxon>Lactobacillales</taxon>
        <taxon>Streptococcaceae</taxon>
        <taxon>Lactococcus</taxon>
    </lineage>
</organism>
<feature type="transmembrane region" description="Helical" evidence="1">
    <location>
        <begin position="237"/>
        <end position="257"/>
    </location>
</feature>
<geneLocation type="plasmid" evidence="2">
    <name>pAF22</name>
</geneLocation>
<feature type="transmembrane region" description="Helical" evidence="1">
    <location>
        <begin position="79"/>
        <end position="103"/>
    </location>
</feature>
<feature type="transmembrane region" description="Helical" evidence="1">
    <location>
        <begin position="129"/>
        <end position="154"/>
    </location>
</feature>
<protein>
    <submittedName>
        <fullName evidence="2">TraL conjugation protein</fullName>
    </submittedName>
</protein>
<sequence>MKTLQKNKNRIILAVTVIIITIFSTETAYADDIFGIGDSISKSINNWFKNLFTEIMKFAISLSKGIFDQISQENNKDIQAWYVLFLGFATTLVVVVVLARIVLTILKEADESTDVTWSNIIMDSVKSAISIPIMVFLQWFLLNLIIVPLGKYMFDMNTKYSANSIADTKKIGDTAQLGAFVQILLVAFFAIVTVIFVLKLCIFLCEMIWFNLAIPFVAVSIASESFDYGLTWWRKLLYVNVSLLSQVLSMTLCVWGVTHWNTNGFYAFALSIGMGYLVLHSPKVIEDFWSSVGLTKTGGRGLRSLASMISRRRGGSGG</sequence>
<feature type="transmembrane region" description="Helical" evidence="1">
    <location>
        <begin position="208"/>
        <end position="230"/>
    </location>
</feature>